<proteinExistence type="predicted"/>
<feature type="compositionally biased region" description="Basic and acidic residues" evidence="1">
    <location>
        <begin position="356"/>
        <end position="369"/>
    </location>
</feature>
<feature type="region of interest" description="Disordered" evidence="1">
    <location>
        <begin position="346"/>
        <end position="369"/>
    </location>
</feature>
<dbReference type="Proteomes" id="UP000006538">
    <property type="component" value="Segment"/>
</dbReference>
<evidence type="ECO:0000313" key="2">
    <source>
        <dbReference type="EMBL" id="ADO99942.1"/>
    </source>
</evidence>
<feature type="region of interest" description="Disordered" evidence="1">
    <location>
        <begin position="162"/>
        <end position="191"/>
    </location>
</feature>
<feature type="region of interest" description="Disordered" evidence="1">
    <location>
        <begin position="281"/>
        <end position="301"/>
    </location>
</feature>
<protein>
    <submittedName>
        <fullName evidence="2">Possible cytitidyltransferase</fullName>
    </submittedName>
</protein>
<dbReference type="EMBL" id="GU075905">
    <property type="protein sequence ID" value="ADO99942.1"/>
    <property type="molecule type" value="Genomic_DNA"/>
</dbReference>
<keyword evidence="2" id="KW-0808">Transferase</keyword>
<dbReference type="GeneID" id="10328035"/>
<keyword evidence="3" id="KW-1185">Reference proteome</keyword>
<reference evidence="2 3" key="1">
    <citation type="journal article" date="2010" name="Environ. Microbiol.">
        <title>Genomic analysis of oceanic cyanobacterial myoviruses compared with T4-like myoviruses from diverse hosts and environments.</title>
        <authorList>
            <person name="Sullivan M.B."/>
            <person name="Huang K.H."/>
            <person name="Ignacio-Espinoza J.C."/>
            <person name="Berlin A.M."/>
            <person name="Kelly L."/>
            <person name="Weigele P.R."/>
            <person name="DeFrancesco A.S."/>
            <person name="Kern S.E."/>
            <person name="Thompson L.R."/>
            <person name="Young S."/>
            <person name="Yandava C."/>
            <person name="Fu R."/>
            <person name="Krastins B."/>
            <person name="Chase M."/>
            <person name="Sarracino D."/>
            <person name="Osburne M.S."/>
            <person name="Henn M.R."/>
            <person name="Chisholm S.W."/>
        </authorList>
    </citation>
    <scope>NUCLEOTIDE SEQUENCE [LARGE SCALE GENOMIC DNA]</scope>
    <source>
        <strain evidence="2">M4-259</strain>
    </source>
</reference>
<sequence length="438" mass="49391">MKSLSDFTKKSKVAEANITKDKFYKNEVYKQGEWVLTEQGQVGKIHRRGPNYVLCLTAENTKFRSWITDIKEVFEIGTDAYREYVMSITPGQKTVKPSGTVKVKETIPSKHPTNKMDRHEEKSLAELAAENLNNPKAFNYNRFDENWRYDYSAKMANKDPKGLGADGVGGGDAPGMKLAEPAGTEGKPEVKKVKHSCATKVEHSEWGKGNCLKEQHTLDEDGNITHYDVMFEHGLEQDVPVPTLNILVKEYHEHVINTDKNEINEKNLDPVNPVAVKKKFANRKDKDVDNDGDVDSSDKYLHKKRKAISKAMKKEHHQKDADGKVIEHEVEDTTPASVEEEKKGLYANIHAKRKRGESPAKPGDKDYPAKDAFKKAAKTAKKEEVEVDESMKQARKNVGASTCWDGYKAKGTKMKGGKKVPNCVKEFSEWRAIAEKKQ</sequence>
<organism evidence="2 3">
    <name type="scientific">Prochlorococcus phage P-HM2</name>
    <dbReference type="NCBI Taxonomy" id="445696"/>
    <lineage>
        <taxon>Viruses</taxon>
        <taxon>Duplodnaviria</taxon>
        <taxon>Heunggongvirae</taxon>
        <taxon>Uroviricota</taxon>
        <taxon>Caudoviricetes</taxon>
        <taxon>Eurybiavirus</taxon>
        <taxon>Eurybiavirus PHM2</taxon>
    </lineage>
</organism>
<accession>E3ST14</accession>
<dbReference type="RefSeq" id="YP_004323533.1">
    <property type="nucleotide sequence ID" value="NC_015284.1"/>
</dbReference>
<evidence type="ECO:0000313" key="3">
    <source>
        <dbReference type="Proteomes" id="UP000006538"/>
    </source>
</evidence>
<name>E3ST14_9CAUD</name>
<dbReference type="KEGG" id="vg:10328035"/>
<feature type="compositionally biased region" description="Gly residues" evidence="1">
    <location>
        <begin position="164"/>
        <end position="173"/>
    </location>
</feature>
<dbReference type="OrthoDB" id="13621at10239"/>
<dbReference type="GO" id="GO:0016740">
    <property type="term" value="F:transferase activity"/>
    <property type="evidence" value="ECO:0007669"/>
    <property type="project" value="UniProtKB-KW"/>
</dbReference>
<evidence type="ECO:0000256" key="1">
    <source>
        <dbReference type="SAM" id="MobiDB-lite"/>
    </source>
</evidence>
<gene>
    <name evidence="2" type="ORF">PHM2_164</name>
</gene>